<keyword evidence="4" id="KW-0238">DNA-binding</keyword>
<dbReference type="Pfam" id="PF13411">
    <property type="entry name" value="MerR_1"/>
    <property type="match status" value="1"/>
</dbReference>
<dbReference type="SMART" id="SM00422">
    <property type="entry name" value="HTH_MERR"/>
    <property type="match status" value="1"/>
</dbReference>
<dbReference type="PRINTS" id="PR00040">
    <property type="entry name" value="HTHMERR"/>
</dbReference>
<dbReference type="PANTHER" id="PTHR30204:SF94">
    <property type="entry name" value="HEAVY METAL-DEPENDENT TRANSCRIPTIONAL REGULATOR HI_0293-RELATED"/>
    <property type="match status" value="1"/>
</dbReference>
<proteinExistence type="predicted"/>
<feature type="domain" description="HTH merR-type" evidence="6">
    <location>
        <begin position="1"/>
        <end position="69"/>
    </location>
</feature>
<dbReference type="InterPro" id="IPR047057">
    <property type="entry name" value="MerR_fam"/>
</dbReference>
<dbReference type="Proteomes" id="UP001596016">
    <property type="component" value="Unassembled WGS sequence"/>
</dbReference>
<organism evidence="7 8">
    <name type="scientific">Aquamicrobium segne</name>
    <dbReference type="NCBI Taxonomy" id="469547"/>
    <lineage>
        <taxon>Bacteria</taxon>
        <taxon>Pseudomonadati</taxon>
        <taxon>Pseudomonadota</taxon>
        <taxon>Alphaproteobacteria</taxon>
        <taxon>Hyphomicrobiales</taxon>
        <taxon>Phyllobacteriaceae</taxon>
        <taxon>Aquamicrobium</taxon>
    </lineage>
</organism>
<keyword evidence="5" id="KW-0804">Transcription</keyword>
<evidence type="ECO:0000256" key="3">
    <source>
        <dbReference type="ARBA" id="ARBA00023015"/>
    </source>
</evidence>
<keyword evidence="2" id="KW-0963">Cytoplasm</keyword>
<evidence type="ECO:0000256" key="1">
    <source>
        <dbReference type="ARBA" id="ARBA00004496"/>
    </source>
</evidence>
<accession>A0ABW0H2V9</accession>
<comment type="caution">
    <text evidence="7">The sequence shown here is derived from an EMBL/GenBank/DDBJ whole genome shotgun (WGS) entry which is preliminary data.</text>
</comment>
<dbReference type="SUPFAM" id="SSF46955">
    <property type="entry name" value="Putative DNA-binding domain"/>
    <property type="match status" value="1"/>
</dbReference>
<dbReference type="InterPro" id="IPR011789">
    <property type="entry name" value="CueR"/>
</dbReference>
<reference evidence="8" key="1">
    <citation type="journal article" date="2019" name="Int. J. Syst. Evol. Microbiol.">
        <title>The Global Catalogue of Microorganisms (GCM) 10K type strain sequencing project: providing services to taxonomists for standard genome sequencing and annotation.</title>
        <authorList>
            <consortium name="The Broad Institute Genomics Platform"/>
            <consortium name="The Broad Institute Genome Sequencing Center for Infectious Disease"/>
            <person name="Wu L."/>
            <person name="Ma J."/>
        </authorList>
    </citation>
    <scope>NUCLEOTIDE SEQUENCE [LARGE SCALE GENOMIC DNA]</scope>
    <source>
        <strain evidence="8">CGMCC 4.1415</strain>
    </source>
</reference>
<dbReference type="PANTHER" id="PTHR30204">
    <property type="entry name" value="REDOX-CYCLING DRUG-SENSING TRANSCRIPTIONAL ACTIVATOR SOXR"/>
    <property type="match status" value="1"/>
</dbReference>
<dbReference type="NCBIfam" id="TIGR02044">
    <property type="entry name" value="CueR"/>
    <property type="match status" value="1"/>
</dbReference>
<name>A0ABW0H2V9_9HYPH</name>
<evidence type="ECO:0000256" key="2">
    <source>
        <dbReference type="ARBA" id="ARBA00022490"/>
    </source>
</evidence>
<dbReference type="CDD" id="cd01108">
    <property type="entry name" value="HTH_CueR"/>
    <property type="match status" value="1"/>
</dbReference>
<protein>
    <submittedName>
        <fullName evidence="7">Cu(I)-responsive transcriptional regulator</fullName>
    </submittedName>
</protein>
<dbReference type="RefSeq" id="WP_378231922.1">
    <property type="nucleotide sequence ID" value="NZ_JBHSLL010000062.1"/>
</dbReference>
<comment type="subcellular location">
    <subcellularLocation>
        <location evidence="1">Cytoplasm</location>
    </subcellularLocation>
</comment>
<keyword evidence="8" id="KW-1185">Reference proteome</keyword>
<evidence type="ECO:0000256" key="4">
    <source>
        <dbReference type="ARBA" id="ARBA00023125"/>
    </source>
</evidence>
<gene>
    <name evidence="7" type="primary">cueR</name>
    <name evidence="7" type="ORF">ACFPLB_17100</name>
</gene>
<evidence type="ECO:0000313" key="7">
    <source>
        <dbReference type="EMBL" id="MFC5387679.1"/>
    </source>
</evidence>
<dbReference type="EMBL" id="JBHSLL010000062">
    <property type="protein sequence ID" value="MFC5387679.1"/>
    <property type="molecule type" value="Genomic_DNA"/>
</dbReference>
<evidence type="ECO:0000313" key="8">
    <source>
        <dbReference type="Proteomes" id="UP001596016"/>
    </source>
</evidence>
<dbReference type="PROSITE" id="PS00552">
    <property type="entry name" value="HTH_MERR_1"/>
    <property type="match status" value="1"/>
</dbReference>
<keyword evidence="3" id="KW-0805">Transcription regulation</keyword>
<evidence type="ECO:0000259" key="6">
    <source>
        <dbReference type="PROSITE" id="PS50937"/>
    </source>
</evidence>
<dbReference type="InterPro" id="IPR009061">
    <property type="entry name" value="DNA-bd_dom_put_sf"/>
</dbReference>
<evidence type="ECO:0000256" key="5">
    <source>
        <dbReference type="ARBA" id="ARBA00023163"/>
    </source>
</evidence>
<sequence length="146" mass="16034">MNIGQAARASGVSSKMIRYYEQTGLIPQAARKDSGYRDYDDSDIHRLRFIRSARDLGFAVGQIRELLALWSDRARASADVKGLALAHIETLKQKQVEISAMIATLENLAGRCHGDDRPDCPIIEGLAENIGGMAPQARPHRFGKTG</sequence>
<dbReference type="PROSITE" id="PS50937">
    <property type="entry name" value="HTH_MERR_2"/>
    <property type="match status" value="1"/>
</dbReference>
<dbReference type="InterPro" id="IPR000551">
    <property type="entry name" value="MerR-type_HTH_dom"/>
</dbReference>
<dbReference type="Gene3D" id="1.10.1660.10">
    <property type="match status" value="1"/>
</dbReference>